<dbReference type="OrthoDB" id="194358at2759"/>
<dbReference type="AlphaFoldDB" id="A0A0C3HY37"/>
<dbReference type="Proteomes" id="UP000054321">
    <property type="component" value="Unassembled WGS sequence"/>
</dbReference>
<feature type="domain" description="Heterokaryon incompatibility" evidence="1">
    <location>
        <begin position="45"/>
        <end position="175"/>
    </location>
</feature>
<keyword evidence="3" id="KW-1185">Reference proteome</keyword>
<proteinExistence type="predicted"/>
<reference evidence="3" key="2">
    <citation type="submission" date="2015-01" db="EMBL/GenBank/DDBJ databases">
        <title>Evolutionary Origins and Diversification of the Mycorrhizal Mutualists.</title>
        <authorList>
            <consortium name="DOE Joint Genome Institute"/>
            <consortium name="Mycorrhizal Genomics Consortium"/>
            <person name="Kohler A."/>
            <person name="Kuo A."/>
            <person name="Nagy L.G."/>
            <person name="Floudas D."/>
            <person name="Copeland A."/>
            <person name="Barry K.W."/>
            <person name="Cichocki N."/>
            <person name="Veneault-Fourrey C."/>
            <person name="LaButti K."/>
            <person name="Lindquist E.A."/>
            <person name="Lipzen A."/>
            <person name="Lundell T."/>
            <person name="Morin E."/>
            <person name="Murat C."/>
            <person name="Riley R."/>
            <person name="Ohm R."/>
            <person name="Sun H."/>
            <person name="Tunlid A."/>
            <person name="Henrissat B."/>
            <person name="Grigoriev I.V."/>
            <person name="Hibbett D.S."/>
            <person name="Martin F."/>
        </authorList>
    </citation>
    <scope>NUCLEOTIDE SEQUENCE [LARGE SCALE GENOMIC DNA]</scope>
    <source>
        <strain evidence="3">Zn</strain>
    </source>
</reference>
<evidence type="ECO:0000313" key="2">
    <source>
        <dbReference type="EMBL" id="KIN07112.1"/>
    </source>
</evidence>
<sequence length="180" mass="20965">MAAYEYQPLDTNKPSIRLLKILKGNLGDDIQCELIEGWIEESIPYDALSYTWGNTRKPATITVDGTAMDITLNAYEALQQIRSKYESRYLWIDAICINQDDHKERGYQVLQMGHIYRNAERVVIWLGEGTKETDLIMDSMKPLHQIFTKKEAGCYEGMELLSSRPWFRRIWILQEIANAR</sequence>
<gene>
    <name evidence="2" type="ORF">OIDMADRAFT_109868</name>
</gene>
<dbReference type="STRING" id="913774.A0A0C3HY37"/>
<evidence type="ECO:0000259" key="1">
    <source>
        <dbReference type="Pfam" id="PF06985"/>
    </source>
</evidence>
<reference evidence="2 3" key="1">
    <citation type="submission" date="2014-04" db="EMBL/GenBank/DDBJ databases">
        <authorList>
            <consortium name="DOE Joint Genome Institute"/>
            <person name="Kuo A."/>
            <person name="Martino E."/>
            <person name="Perotto S."/>
            <person name="Kohler A."/>
            <person name="Nagy L.G."/>
            <person name="Floudas D."/>
            <person name="Copeland A."/>
            <person name="Barry K.W."/>
            <person name="Cichocki N."/>
            <person name="Veneault-Fourrey C."/>
            <person name="LaButti K."/>
            <person name="Lindquist E.A."/>
            <person name="Lipzen A."/>
            <person name="Lundell T."/>
            <person name="Morin E."/>
            <person name="Murat C."/>
            <person name="Sun H."/>
            <person name="Tunlid A."/>
            <person name="Henrissat B."/>
            <person name="Grigoriev I.V."/>
            <person name="Hibbett D.S."/>
            <person name="Martin F."/>
            <person name="Nordberg H.P."/>
            <person name="Cantor M.N."/>
            <person name="Hua S.X."/>
        </authorList>
    </citation>
    <scope>NUCLEOTIDE SEQUENCE [LARGE SCALE GENOMIC DNA]</scope>
    <source>
        <strain evidence="2 3">Zn</strain>
    </source>
</reference>
<dbReference type="PANTHER" id="PTHR24148:SF78">
    <property type="entry name" value="HETEROKARYON INCOMPATIBILITY DOMAIN-CONTAINING PROTEIN"/>
    <property type="match status" value="1"/>
</dbReference>
<dbReference type="InterPro" id="IPR052895">
    <property type="entry name" value="HetReg/Transcr_Mod"/>
</dbReference>
<name>A0A0C3HY37_OIDMZ</name>
<dbReference type="HOGENOM" id="CLU_004184_6_0_1"/>
<dbReference type="Pfam" id="PF06985">
    <property type="entry name" value="HET"/>
    <property type="match status" value="1"/>
</dbReference>
<dbReference type="InterPro" id="IPR010730">
    <property type="entry name" value="HET"/>
</dbReference>
<accession>A0A0C3HY37</accession>
<organism evidence="2 3">
    <name type="scientific">Oidiodendron maius (strain Zn)</name>
    <dbReference type="NCBI Taxonomy" id="913774"/>
    <lineage>
        <taxon>Eukaryota</taxon>
        <taxon>Fungi</taxon>
        <taxon>Dikarya</taxon>
        <taxon>Ascomycota</taxon>
        <taxon>Pezizomycotina</taxon>
        <taxon>Leotiomycetes</taxon>
        <taxon>Leotiomycetes incertae sedis</taxon>
        <taxon>Myxotrichaceae</taxon>
        <taxon>Oidiodendron</taxon>
    </lineage>
</organism>
<dbReference type="PANTHER" id="PTHR24148">
    <property type="entry name" value="ANKYRIN REPEAT DOMAIN-CONTAINING PROTEIN 39 HOMOLOG-RELATED"/>
    <property type="match status" value="1"/>
</dbReference>
<feature type="non-terminal residue" evidence="2">
    <location>
        <position position="180"/>
    </location>
</feature>
<dbReference type="InParanoid" id="A0A0C3HY37"/>
<dbReference type="EMBL" id="KN832870">
    <property type="protein sequence ID" value="KIN07112.1"/>
    <property type="molecule type" value="Genomic_DNA"/>
</dbReference>
<evidence type="ECO:0000313" key="3">
    <source>
        <dbReference type="Proteomes" id="UP000054321"/>
    </source>
</evidence>
<protein>
    <recommendedName>
        <fullName evidence="1">Heterokaryon incompatibility domain-containing protein</fullName>
    </recommendedName>
</protein>